<reference evidence="1" key="2">
    <citation type="journal article" date="2015" name="Data Brief">
        <title>Shoot transcriptome of the giant reed, Arundo donax.</title>
        <authorList>
            <person name="Barrero R.A."/>
            <person name="Guerrero F.D."/>
            <person name="Moolhuijzen P."/>
            <person name="Goolsby J.A."/>
            <person name="Tidwell J."/>
            <person name="Bellgard S.E."/>
            <person name="Bellgard M.I."/>
        </authorList>
    </citation>
    <scope>NUCLEOTIDE SEQUENCE</scope>
    <source>
        <tissue evidence="1">Shoot tissue taken approximately 20 cm above the soil surface</tissue>
    </source>
</reference>
<reference evidence="1" key="1">
    <citation type="submission" date="2014-09" db="EMBL/GenBank/DDBJ databases">
        <authorList>
            <person name="Magalhaes I.L.F."/>
            <person name="Oliveira U."/>
            <person name="Santos F.R."/>
            <person name="Vidigal T.H.D.A."/>
            <person name="Brescovit A.D."/>
            <person name="Santos A.J."/>
        </authorList>
    </citation>
    <scope>NUCLEOTIDE SEQUENCE</scope>
    <source>
        <tissue evidence="1">Shoot tissue taken approximately 20 cm above the soil surface</tissue>
    </source>
</reference>
<sequence length="63" mass="7234">MPHELELLGPWLLLTARLLLGSITTSRYALMEVILRIELTTGITRVCCRYIARLVWCCWGSAR</sequence>
<protein>
    <submittedName>
        <fullName evidence="1">Uncharacterized protein</fullName>
    </submittedName>
</protein>
<dbReference type="EMBL" id="GBRH01162116">
    <property type="protein sequence ID" value="JAE35780.1"/>
    <property type="molecule type" value="Transcribed_RNA"/>
</dbReference>
<dbReference type="AlphaFoldDB" id="A0A0A9HF33"/>
<accession>A0A0A9HF33</accession>
<name>A0A0A9HF33_ARUDO</name>
<evidence type="ECO:0000313" key="1">
    <source>
        <dbReference type="EMBL" id="JAE35780.1"/>
    </source>
</evidence>
<proteinExistence type="predicted"/>
<organism evidence="1">
    <name type="scientific">Arundo donax</name>
    <name type="common">Giant reed</name>
    <name type="synonym">Donax arundinaceus</name>
    <dbReference type="NCBI Taxonomy" id="35708"/>
    <lineage>
        <taxon>Eukaryota</taxon>
        <taxon>Viridiplantae</taxon>
        <taxon>Streptophyta</taxon>
        <taxon>Embryophyta</taxon>
        <taxon>Tracheophyta</taxon>
        <taxon>Spermatophyta</taxon>
        <taxon>Magnoliopsida</taxon>
        <taxon>Liliopsida</taxon>
        <taxon>Poales</taxon>
        <taxon>Poaceae</taxon>
        <taxon>PACMAD clade</taxon>
        <taxon>Arundinoideae</taxon>
        <taxon>Arundineae</taxon>
        <taxon>Arundo</taxon>
    </lineage>
</organism>